<dbReference type="Gene3D" id="3.90.70.10">
    <property type="entry name" value="Cysteine proteinases"/>
    <property type="match status" value="1"/>
</dbReference>
<dbReference type="GeneID" id="94840508"/>
<gene>
    <name evidence="2" type="ORF">TRFO_27843</name>
</gene>
<dbReference type="PROSITE" id="PS00973">
    <property type="entry name" value="USP_2"/>
    <property type="match status" value="1"/>
</dbReference>
<dbReference type="VEuPathDB" id="TrichDB:TRFO_27843"/>
<dbReference type="InterPro" id="IPR050164">
    <property type="entry name" value="Peptidase_C19"/>
</dbReference>
<dbReference type="OrthoDB" id="429671at2759"/>
<dbReference type="Proteomes" id="UP000179807">
    <property type="component" value="Unassembled WGS sequence"/>
</dbReference>
<dbReference type="SUPFAM" id="SSF54001">
    <property type="entry name" value="Cysteine proteinases"/>
    <property type="match status" value="1"/>
</dbReference>
<accession>A0A1J4K1G9</accession>
<protein>
    <recommendedName>
        <fullName evidence="1">USP domain-containing protein</fullName>
    </recommendedName>
</protein>
<organism evidence="2 3">
    <name type="scientific">Tritrichomonas foetus</name>
    <dbReference type="NCBI Taxonomy" id="1144522"/>
    <lineage>
        <taxon>Eukaryota</taxon>
        <taxon>Metamonada</taxon>
        <taxon>Parabasalia</taxon>
        <taxon>Tritrichomonadida</taxon>
        <taxon>Tritrichomonadidae</taxon>
        <taxon>Tritrichomonas</taxon>
    </lineage>
</organism>
<evidence type="ECO:0000313" key="2">
    <source>
        <dbReference type="EMBL" id="OHT04632.1"/>
    </source>
</evidence>
<name>A0A1J4K1G9_9EUKA</name>
<feature type="domain" description="USP" evidence="1">
    <location>
        <begin position="1079"/>
        <end position="1358"/>
    </location>
</feature>
<dbReference type="InterPro" id="IPR018200">
    <property type="entry name" value="USP_CS"/>
</dbReference>
<dbReference type="InterPro" id="IPR001394">
    <property type="entry name" value="Peptidase_C19_UCH"/>
</dbReference>
<dbReference type="PANTHER" id="PTHR24006:SF827">
    <property type="entry name" value="UBIQUITIN CARBOXYL-TERMINAL HYDROLASE 34"/>
    <property type="match status" value="1"/>
</dbReference>
<dbReference type="GO" id="GO:0005829">
    <property type="term" value="C:cytosol"/>
    <property type="evidence" value="ECO:0007669"/>
    <property type="project" value="TreeGrafter"/>
</dbReference>
<dbReference type="RefSeq" id="XP_068357768.1">
    <property type="nucleotide sequence ID" value="XM_068505804.1"/>
</dbReference>
<dbReference type="GO" id="GO:0005634">
    <property type="term" value="C:nucleus"/>
    <property type="evidence" value="ECO:0007669"/>
    <property type="project" value="TreeGrafter"/>
</dbReference>
<reference evidence="2" key="1">
    <citation type="submission" date="2016-10" db="EMBL/GenBank/DDBJ databases">
        <authorList>
            <person name="Benchimol M."/>
            <person name="Almeida L.G."/>
            <person name="Vasconcelos A.T."/>
            <person name="Perreira-Neves A."/>
            <person name="Rosa I.A."/>
            <person name="Tasca T."/>
            <person name="Bogo M.R."/>
            <person name="de Souza W."/>
        </authorList>
    </citation>
    <scope>NUCLEOTIDE SEQUENCE [LARGE SCALE GENOMIC DNA]</scope>
    <source>
        <strain evidence="2">K</strain>
    </source>
</reference>
<dbReference type="PANTHER" id="PTHR24006">
    <property type="entry name" value="UBIQUITIN CARBOXYL-TERMINAL HYDROLASE"/>
    <property type="match status" value="1"/>
</dbReference>
<dbReference type="FunFam" id="3.90.70.10:FF:000090">
    <property type="entry name" value="Clan CA, family C19, ubiquitin hydrolase-like cysteine peptidase"/>
    <property type="match status" value="1"/>
</dbReference>
<dbReference type="InterPro" id="IPR028889">
    <property type="entry name" value="USP"/>
</dbReference>
<proteinExistence type="predicted"/>
<sequence>MHFTFVISIFGDKGQISLIMISMNQAKWLSDLSDAANGIKHLPDFFDRLKECFEAILSYQKLPSPFTMSPDSFASSIIIKTVKPILSCKKLRTEQLEIIIEYFEILLDYSQISIDCNFKEFFNIPIEILTTTSNIATNYNQEYFQPLYQFIANHSMFEKYINALENQDIKDIKHVKSLAILLLPALNYQKKFETRKICQLFTQTVENMISEDFRGTSAQTVFEILDILLTRSLSKEIFLSWLGIINKYLNSEHFDKQLISLKYILKVIDTSKYSKYTIKWIYTKIDILSKFPIHPEFSPLIAEIYAFLSESKYVMTKPLTDLWNLNAVQSDSDLNLLFSMFITISTKISTASIEYFSKLILDPAKITSSYLHFLGDIAKSFEKRNTKESCNIIKSIKKKLDEFSQTNSGLNQKMQSEILAIINELKAVNISKENFDKLVEYSLQKSDKLHLLCDSLDRQKITNRKTVENLFNAMIKFYPKEKQEMRKCINNILFKIIDNIKKTLSKTKTEEILALTSYDTIFELIERLISANYMKIKSFIDFSMEFANSKSAYISSSFVELIDKLFKIDTVTELPFENEELLWKLSLMPSSNQEKIQSILIRIYQSNDGKILSDHKMMDVFFNNWKNYFEQFSNKVSSESSLIILLSNFIKKIETFFYIERKQHKPLSDNEKITVNINETQLFVDPDVTVYSLLMNIKGNDYSQYSLKQRSNILNGNETVQSIAGHSKDIQLKLIEREIEPVRFRKIMPGVVFLNSTAFSALFNSLKKDCEEAKKLLNYLPTDPNTIKEIQSFDETTNYSNFFPIDFPNIFLYKFESLIQFYHNAMNKISIKCIEFLMDYGLLIPKSDLISGIYELILKYPIQSKIIEEKKLISLLKSLTLCLKNLNNLQPALISGLNYGYKFEKDQFTMPDQYKHLVNDLLNCKNEEVRKEADYFLYRLRIPFSFYTEVATMESSAKFYSSLGDHIEGNDKNVKNLLLKILENGNEEAGHLYCINKFIQKENFSKTELKTISSLILTKYFQINDIDRGKDVFQEASKIIIEIAPSISSISKYFIKLKIKKPEWRINGDTFTLKSDKFVGLENLGATCFLNSVTQQLFAITGFRNLLFSYSGDDQLTLQFQNLFSRLRFSILRSETTQSFIDHFIWDDGEKLSPSRQQDCCEYLLKLLDKLEKELTAEKLNHLFQGKISNKIESVKDGKLLSQQYESYMVLPLEVAKCQNLQESFDMFSEIEYMTGENGYKDENGVKVDAKRYSEIVEYPNYLIIHLKRFQYDYTTWKRYKLTHQYEFPVKLEKNHQKYDLTGIIIHHGSAEYGHYFSYIKTEDEWYCFNDSCVSKSSLQVALDSGKNDGYLLFYTHLSEPETINEELKLQVDGINNGINIKRLLCSTQFYKIMKRFMESENNYCVQASLHYIYNILPFCSLAEKAQKFIPLINDAMKSNHDSFKSVGLLVNCNSLLGCPIDNYRKMIKTLTQKCFFEFPGKTFFSKLIELLDDVPEFQINFDDYFEILHAILNSTKKYKISSSKMENVFIKIFDKIVQKNLPKMIFNNLLFILSKCKFSEEFIDFVEQNKIFGYLFMSKTRLAAIEYFARNIPDVVEILEDQKKSFPKSSNKFDNILSILNNSDSDSSCHYEVD</sequence>
<dbReference type="InterPro" id="IPR038765">
    <property type="entry name" value="Papain-like_cys_pep_sf"/>
</dbReference>
<dbReference type="GO" id="GO:0016579">
    <property type="term" value="P:protein deubiquitination"/>
    <property type="evidence" value="ECO:0007669"/>
    <property type="project" value="InterPro"/>
</dbReference>
<evidence type="ECO:0000313" key="3">
    <source>
        <dbReference type="Proteomes" id="UP000179807"/>
    </source>
</evidence>
<keyword evidence="3" id="KW-1185">Reference proteome</keyword>
<comment type="caution">
    <text evidence="2">The sequence shown here is derived from an EMBL/GenBank/DDBJ whole genome shotgun (WGS) entry which is preliminary data.</text>
</comment>
<dbReference type="Pfam" id="PF00443">
    <property type="entry name" value="UCH"/>
    <property type="match status" value="1"/>
</dbReference>
<dbReference type="EMBL" id="MLAK01000786">
    <property type="protein sequence ID" value="OHT04632.1"/>
    <property type="molecule type" value="Genomic_DNA"/>
</dbReference>
<dbReference type="GO" id="GO:0004843">
    <property type="term" value="F:cysteine-type deubiquitinase activity"/>
    <property type="evidence" value="ECO:0007669"/>
    <property type="project" value="InterPro"/>
</dbReference>
<evidence type="ECO:0000259" key="1">
    <source>
        <dbReference type="PROSITE" id="PS50235"/>
    </source>
</evidence>
<dbReference type="PROSITE" id="PS50235">
    <property type="entry name" value="USP_3"/>
    <property type="match status" value="1"/>
</dbReference>